<evidence type="ECO:0000313" key="2">
    <source>
        <dbReference type="EMBL" id="QHS98062.1"/>
    </source>
</evidence>
<accession>A0A6C0C192</accession>
<name>A0A6C0C192_9ZZZZ</name>
<evidence type="ECO:0000256" key="1">
    <source>
        <dbReference type="SAM" id="MobiDB-lite"/>
    </source>
</evidence>
<feature type="compositionally biased region" description="Acidic residues" evidence="1">
    <location>
        <begin position="1"/>
        <end position="14"/>
    </location>
</feature>
<proteinExistence type="predicted"/>
<sequence>MSLEEEPPLDEEQTEAPKQLSNTLKDDDAGSAVPTEPLIKIEWSPENEMILVEWCDAAQCYKWLHSRSHVRYASANAWFTIPAIVLSTISGTASFAQTSLPDEYKPLAPVAIGSLNIFIGILTTIQQYLKISELNEAHRAMSIAWDKYARNIRIELSKAPIERSDATSFLKHTRQEFDRLMETSPPIDQKIINEFIATFKGKEGTPMRKRYENLKKPDICNIIVSANEARHHWYKDLELTSHPPSTIGDNAREHYIHNQSILLDQKERALKEKEHSIIETDMKKQHARANFRNSVTMAAKKYKVEEEKLTEYVKSFTNLYGRKPIGEEIQTYVNTYMEEIINSDSLDTFLRQYENNGPNNV</sequence>
<dbReference type="AlphaFoldDB" id="A0A6C0C192"/>
<protein>
    <recommendedName>
        <fullName evidence="3">SMODS and SLOG-associating 2TM effector domain-containing protein</fullName>
    </recommendedName>
</protein>
<reference evidence="2" key="1">
    <citation type="journal article" date="2020" name="Nature">
        <title>Giant virus diversity and host interactions through global metagenomics.</title>
        <authorList>
            <person name="Schulz F."/>
            <person name="Roux S."/>
            <person name="Paez-Espino D."/>
            <person name="Jungbluth S."/>
            <person name="Walsh D.A."/>
            <person name="Denef V.J."/>
            <person name="McMahon K.D."/>
            <person name="Konstantinidis K.T."/>
            <person name="Eloe-Fadrosh E.A."/>
            <person name="Kyrpides N.C."/>
            <person name="Woyke T."/>
        </authorList>
    </citation>
    <scope>NUCLEOTIDE SEQUENCE</scope>
    <source>
        <strain evidence="2">GVMAG-M-3300020182-84</strain>
    </source>
</reference>
<dbReference type="EMBL" id="MN739312">
    <property type="protein sequence ID" value="QHS98062.1"/>
    <property type="molecule type" value="Genomic_DNA"/>
</dbReference>
<evidence type="ECO:0008006" key="3">
    <source>
        <dbReference type="Google" id="ProtNLM"/>
    </source>
</evidence>
<feature type="region of interest" description="Disordered" evidence="1">
    <location>
        <begin position="1"/>
        <end position="32"/>
    </location>
</feature>
<dbReference type="NCBIfam" id="NF033632">
    <property type="entry name" value="SLATT_4"/>
    <property type="match status" value="1"/>
</dbReference>
<organism evidence="2">
    <name type="scientific">viral metagenome</name>
    <dbReference type="NCBI Taxonomy" id="1070528"/>
    <lineage>
        <taxon>unclassified sequences</taxon>
        <taxon>metagenomes</taxon>
        <taxon>organismal metagenomes</taxon>
    </lineage>
</organism>